<dbReference type="PANTHER" id="PTHR13061">
    <property type="entry name" value="DYNACTIN SUBUNIT P25"/>
    <property type="match status" value="1"/>
</dbReference>
<dbReference type="InterPro" id="IPR050484">
    <property type="entry name" value="Transf_Hexapept/Carb_Anhydrase"/>
</dbReference>
<dbReference type="EMBL" id="SNWQ01000034">
    <property type="protein sequence ID" value="TDO31003.1"/>
    <property type="molecule type" value="Genomic_DNA"/>
</dbReference>
<dbReference type="Gene3D" id="2.160.10.10">
    <property type="entry name" value="Hexapeptide repeat proteins"/>
    <property type="match status" value="1"/>
</dbReference>
<dbReference type="InterPro" id="IPR001451">
    <property type="entry name" value="Hexapep"/>
</dbReference>
<keyword evidence="1" id="KW-0808">Transferase</keyword>
<name>A0A4R6J698_9ACTN</name>
<evidence type="ECO:0000313" key="1">
    <source>
        <dbReference type="EMBL" id="TDO31003.1"/>
    </source>
</evidence>
<organism evidence="1 2">
    <name type="scientific">Kribbella caucasensis</name>
    <dbReference type="NCBI Taxonomy" id="2512215"/>
    <lineage>
        <taxon>Bacteria</taxon>
        <taxon>Bacillati</taxon>
        <taxon>Actinomycetota</taxon>
        <taxon>Actinomycetes</taxon>
        <taxon>Propionibacteriales</taxon>
        <taxon>Kribbellaceae</taxon>
        <taxon>Kribbella</taxon>
    </lineage>
</organism>
<dbReference type="GO" id="GO:0016740">
    <property type="term" value="F:transferase activity"/>
    <property type="evidence" value="ECO:0007669"/>
    <property type="project" value="UniProtKB-KW"/>
</dbReference>
<dbReference type="InterPro" id="IPR047324">
    <property type="entry name" value="LbH_gamma_CA-like"/>
</dbReference>
<dbReference type="AlphaFoldDB" id="A0A4R6J698"/>
<dbReference type="InterPro" id="IPR011004">
    <property type="entry name" value="Trimer_LpxA-like_sf"/>
</dbReference>
<dbReference type="PANTHER" id="PTHR13061:SF29">
    <property type="entry name" value="GAMMA CARBONIC ANHYDRASE-LIKE 1, MITOCHONDRIAL-RELATED"/>
    <property type="match status" value="1"/>
</dbReference>
<protein>
    <submittedName>
        <fullName evidence="1">Carbonic anhydrase/acetyltransferase-like protein (Isoleucine patch superfamily)</fullName>
    </submittedName>
</protein>
<evidence type="ECO:0000313" key="2">
    <source>
        <dbReference type="Proteomes" id="UP000295388"/>
    </source>
</evidence>
<gene>
    <name evidence="1" type="ORF">EV643_13427</name>
</gene>
<sequence length="176" mass="18210">MPLYSFEGKSPSVHPEAWIAPTATLVGDVVVEKGASIWYGVVIRADLGRIIIREGANIQDNSVLHVGGTGVCEVGKDATVGHQCLVHDCIVGESALIGNGAIVLDGAVIGRRTLIAAGATVTPGTEIPPESVALGSPAKKVIPLEGTAKLFVDHNAAVYHALARRHADSIELIDPA</sequence>
<dbReference type="Pfam" id="PF00132">
    <property type="entry name" value="Hexapep"/>
    <property type="match status" value="1"/>
</dbReference>
<dbReference type="Proteomes" id="UP000295388">
    <property type="component" value="Unassembled WGS sequence"/>
</dbReference>
<reference evidence="1 2" key="1">
    <citation type="submission" date="2019-03" db="EMBL/GenBank/DDBJ databases">
        <title>Genomic Encyclopedia of Type Strains, Phase III (KMG-III): the genomes of soil and plant-associated and newly described type strains.</title>
        <authorList>
            <person name="Whitman W."/>
        </authorList>
    </citation>
    <scope>NUCLEOTIDE SEQUENCE [LARGE SCALE GENOMIC DNA]</scope>
    <source>
        <strain evidence="1 2">VKM Ac-2527</strain>
    </source>
</reference>
<keyword evidence="2" id="KW-1185">Reference proteome</keyword>
<proteinExistence type="predicted"/>
<dbReference type="OrthoDB" id="9803036at2"/>
<accession>A0A4R6J698</accession>
<dbReference type="SUPFAM" id="SSF51161">
    <property type="entry name" value="Trimeric LpxA-like enzymes"/>
    <property type="match status" value="1"/>
</dbReference>
<comment type="caution">
    <text evidence="1">The sequence shown here is derived from an EMBL/GenBank/DDBJ whole genome shotgun (WGS) entry which is preliminary data.</text>
</comment>
<dbReference type="CDD" id="cd04645">
    <property type="entry name" value="LbH_gamma_CA_like"/>
    <property type="match status" value="1"/>
</dbReference>
<dbReference type="RefSeq" id="WP_133805438.1">
    <property type="nucleotide sequence ID" value="NZ_SNWQ01000034.1"/>
</dbReference>